<reference evidence="1 2" key="1">
    <citation type="submission" date="2017-09" db="EMBL/GenBank/DDBJ databases">
        <authorList>
            <person name="Varghese N."/>
            <person name="Submissions S."/>
        </authorList>
    </citation>
    <scope>NUCLEOTIDE SEQUENCE [LARGE SCALE GENOMIC DNA]</scope>
    <source>
        <strain evidence="1 2">OK806</strain>
    </source>
</reference>
<dbReference type="AlphaFoldDB" id="A0A7Z7IBW7"/>
<protein>
    <submittedName>
        <fullName evidence="1">Uncharacterized protein</fullName>
    </submittedName>
</protein>
<keyword evidence="2" id="KW-1185">Reference proteome</keyword>
<sequence length="73" mass="8206">MWAGMQRHWACRFFELSTEVLNKVIHRPVESPEFSKIILNLAPIVMFHFKCGAQSLVLSSACCSGGPAGRREK</sequence>
<dbReference type="Proteomes" id="UP000219522">
    <property type="component" value="Unassembled WGS sequence"/>
</dbReference>
<evidence type="ECO:0000313" key="1">
    <source>
        <dbReference type="EMBL" id="SOE83114.1"/>
    </source>
</evidence>
<organism evidence="1 2">
    <name type="scientific">Caballeronia arationis</name>
    <dbReference type="NCBI Taxonomy" id="1777142"/>
    <lineage>
        <taxon>Bacteria</taxon>
        <taxon>Pseudomonadati</taxon>
        <taxon>Pseudomonadota</taxon>
        <taxon>Betaproteobacteria</taxon>
        <taxon>Burkholderiales</taxon>
        <taxon>Burkholderiaceae</taxon>
        <taxon>Caballeronia</taxon>
    </lineage>
</organism>
<comment type="caution">
    <text evidence="1">The sequence shown here is derived from an EMBL/GenBank/DDBJ whole genome shotgun (WGS) entry which is preliminary data.</text>
</comment>
<proteinExistence type="predicted"/>
<dbReference type="EMBL" id="OCSU01000002">
    <property type="protein sequence ID" value="SOE83114.1"/>
    <property type="molecule type" value="Genomic_DNA"/>
</dbReference>
<accession>A0A7Z7IBW7</accession>
<evidence type="ECO:0000313" key="2">
    <source>
        <dbReference type="Proteomes" id="UP000219522"/>
    </source>
</evidence>
<gene>
    <name evidence="1" type="ORF">SAMN05446927_6468</name>
</gene>
<name>A0A7Z7IBW7_9BURK</name>